<name>A0A167GY35_9BURK</name>
<feature type="active site" evidence="5">
    <location>
        <position position="257"/>
    </location>
</feature>
<dbReference type="GO" id="GO:0005975">
    <property type="term" value="P:carbohydrate metabolic process"/>
    <property type="evidence" value="ECO:0007669"/>
    <property type="project" value="InterPro"/>
</dbReference>
<keyword evidence="8" id="KW-1185">Reference proteome</keyword>
<evidence type="ECO:0000313" key="8">
    <source>
        <dbReference type="Proteomes" id="UP000185657"/>
    </source>
</evidence>
<evidence type="ECO:0000313" key="7">
    <source>
        <dbReference type="EMBL" id="OAD40010.1"/>
    </source>
</evidence>
<dbReference type="CDD" id="cd09020">
    <property type="entry name" value="D-hex-6-P-epi_like"/>
    <property type="match status" value="1"/>
</dbReference>
<reference evidence="7 8" key="1">
    <citation type="submission" date="2016-02" db="EMBL/GenBank/DDBJ databases">
        <title>Draft genome sequence of Hydrogenophaga sp. LPB0072.</title>
        <authorList>
            <person name="Shin S.-K."/>
            <person name="Yi H."/>
        </authorList>
    </citation>
    <scope>NUCLEOTIDE SEQUENCE [LARGE SCALE GENOMIC DNA]</scope>
    <source>
        <strain evidence="7 8">LPB0072</strain>
    </source>
</reference>
<dbReference type="EMBL" id="LVWD01000034">
    <property type="protein sequence ID" value="OAD40010.1"/>
    <property type="molecule type" value="Genomic_DNA"/>
</dbReference>
<dbReference type="RefSeq" id="WP_066093977.1">
    <property type="nucleotide sequence ID" value="NZ_CP017476.1"/>
</dbReference>
<dbReference type="PIRSF" id="PIRSF016020">
    <property type="entry name" value="PHexose_mutarotase"/>
    <property type="match status" value="1"/>
</dbReference>
<dbReference type="Proteomes" id="UP000185680">
    <property type="component" value="Chromosome"/>
</dbReference>
<reference evidence="6 9" key="2">
    <citation type="submission" date="2016-10" db="EMBL/GenBank/DDBJ databases">
        <title>Hydorgenophaga sp. LPB0072 isolated from gastropod.</title>
        <authorList>
            <person name="Kim E."/>
            <person name="Yi H."/>
        </authorList>
    </citation>
    <scope>NUCLEOTIDE SEQUENCE [LARGE SCALE GENOMIC DNA]</scope>
    <source>
        <strain evidence="6 9">LPB0072</strain>
    </source>
</reference>
<dbReference type="SUPFAM" id="SSF74650">
    <property type="entry name" value="Galactose mutarotase-like"/>
    <property type="match status" value="1"/>
</dbReference>
<comment type="catalytic activity">
    <reaction evidence="1">
        <text>alpha-D-glucose 6-phosphate = beta-D-glucose 6-phosphate</text>
        <dbReference type="Rhea" id="RHEA:16249"/>
        <dbReference type="ChEBI" id="CHEBI:58225"/>
        <dbReference type="ChEBI" id="CHEBI:58247"/>
        <dbReference type="EC" id="5.1.3.15"/>
    </reaction>
</comment>
<dbReference type="STRING" id="1763535.LPB072_08180"/>
<dbReference type="KEGG" id="hyl:LPB072_08180"/>
<evidence type="ECO:0000256" key="3">
    <source>
        <dbReference type="ARBA" id="ARBA00023235"/>
    </source>
</evidence>
<dbReference type="Pfam" id="PF01263">
    <property type="entry name" value="Aldose_epim"/>
    <property type="match status" value="1"/>
</dbReference>
<keyword evidence="3 4" id="KW-0413">Isomerase</keyword>
<dbReference type="PANTHER" id="PTHR11122:SF13">
    <property type="entry name" value="GLUCOSE-6-PHOSPHATE 1-EPIMERASE"/>
    <property type="match status" value="1"/>
</dbReference>
<proteinExistence type="inferred from homology"/>
<dbReference type="Gene3D" id="2.70.98.10">
    <property type="match status" value="1"/>
</dbReference>
<dbReference type="GO" id="GO:0030246">
    <property type="term" value="F:carbohydrate binding"/>
    <property type="evidence" value="ECO:0007669"/>
    <property type="project" value="UniProtKB-UniRule"/>
</dbReference>
<dbReference type="PANTHER" id="PTHR11122">
    <property type="entry name" value="APOSPORY-ASSOCIATED PROTEIN C-RELATED"/>
    <property type="match status" value="1"/>
</dbReference>
<sequence length="287" mass="31082">MIHCTPITFQGAEAIRLHSPEAGSAVILLQGGQVVSWIDPAGQERLYLSPLSPLGGEQPVRGGVPVVFPQFSLRGPLVRHGFARTQPWRCVAPQDGQEAATMATLALSESDATLALWPHLFHCTLQVTLTPWQLEMRFTANNTGTVPWHFCAALHTYLAAGPLNSVELDGLQNLAYEDTLQAGLLVHGTNATVQPRDAIDRIYFNARQPLTLTTAMGEMALTQHGWPDTVVWNPGPDGASAMVDLPDTDHDRFMCVEAALIGEPHLLAPGALWQGTQTLRALHVPTT</sequence>
<evidence type="ECO:0000313" key="9">
    <source>
        <dbReference type="Proteomes" id="UP000185680"/>
    </source>
</evidence>
<evidence type="ECO:0000256" key="2">
    <source>
        <dbReference type="ARBA" id="ARBA00005866"/>
    </source>
</evidence>
<dbReference type="InterPro" id="IPR008183">
    <property type="entry name" value="Aldose_1/G6P_1-epimerase"/>
</dbReference>
<dbReference type="AlphaFoldDB" id="A0A167GY35"/>
<evidence type="ECO:0000256" key="1">
    <source>
        <dbReference type="ARBA" id="ARBA00001096"/>
    </source>
</evidence>
<dbReference type="InterPro" id="IPR011013">
    <property type="entry name" value="Gal_mutarotase_sf_dom"/>
</dbReference>
<accession>A0A167GY35</accession>
<dbReference type="Proteomes" id="UP000185657">
    <property type="component" value="Unassembled WGS sequence"/>
</dbReference>
<comment type="similarity">
    <text evidence="2 4">Belongs to the glucose-6-phosphate 1-epimerase family.</text>
</comment>
<dbReference type="OrthoDB" id="9790727at2"/>
<feature type="active site" evidence="5">
    <location>
        <position position="155"/>
    </location>
</feature>
<dbReference type="EC" id="5.1.3.15" evidence="4"/>
<evidence type="ECO:0000313" key="6">
    <source>
        <dbReference type="EMBL" id="AOW12823.1"/>
    </source>
</evidence>
<evidence type="ECO:0000256" key="5">
    <source>
        <dbReference type="PIRSR" id="PIRSR016020-1"/>
    </source>
</evidence>
<evidence type="ECO:0000256" key="4">
    <source>
        <dbReference type="PIRNR" id="PIRNR016020"/>
    </source>
</evidence>
<dbReference type="GO" id="GO:0047938">
    <property type="term" value="F:glucose-6-phosphate 1-epimerase activity"/>
    <property type="evidence" value="ECO:0007669"/>
    <property type="project" value="UniProtKB-UniRule"/>
</dbReference>
<dbReference type="EMBL" id="CP017476">
    <property type="protein sequence ID" value="AOW12823.1"/>
    <property type="molecule type" value="Genomic_DNA"/>
</dbReference>
<dbReference type="GO" id="GO:0005737">
    <property type="term" value="C:cytoplasm"/>
    <property type="evidence" value="ECO:0007669"/>
    <property type="project" value="TreeGrafter"/>
</dbReference>
<protein>
    <recommendedName>
        <fullName evidence="4">Putative glucose-6-phosphate 1-epimerase</fullName>
        <ecNumber evidence="4">5.1.3.15</ecNumber>
    </recommendedName>
</protein>
<organism evidence="6 9">
    <name type="scientific">Hydrogenophaga crassostreae</name>
    <dbReference type="NCBI Taxonomy" id="1763535"/>
    <lineage>
        <taxon>Bacteria</taxon>
        <taxon>Pseudomonadati</taxon>
        <taxon>Pseudomonadota</taxon>
        <taxon>Betaproteobacteria</taxon>
        <taxon>Burkholderiales</taxon>
        <taxon>Comamonadaceae</taxon>
        <taxon>Hydrogenophaga</taxon>
    </lineage>
</organism>
<dbReference type="InterPro" id="IPR025532">
    <property type="entry name" value="G6P_1-epimerase"/>
</dbReference>
<gene>
    <name evidence="6" type="ORF">LPB072_08180</name>
    <name evidence="7" type="ORF">LPB72_17675</name>
</gene>
<dbReference type="InterPro" id="IPR014718">
    <property type="entry name" value="GH-type_carb-bd"/>
</dbReference>